<evidence type="ECO:0000313" key="1">
    <source>
        <dbReference type="EMBL" id="CAG8725980.1"/>
    </source>
</evidence>
<reference evidence="1" key="1">
    <citation type="submission" date="2021-06" db="EMBL/GenBank/DDBJ databases">
        <authorList>
            <person name="Kallberg Y."/>
            <person name="Tangrot J."/>
            <person name="Rosling A."/>
        </authorList>
    </citation>
    <scope>NUCLEOTIDE SEQUENCE</scope>
    <source>
        <strain evidence="1">28 12/20/2015</strain>
    </source>
</reference>
<accession>A0ACA9PWZ5</accession>
<gene>
    <name evidence="1" type="ORF">SPELUC_LOCUS12760</name>
</gene>
<feature type="non-terminal residue" evidence="1">
    <location>
        <position position="45"/>
    </location>
</feature>
<name>A0ACA9PWZ5_9GLOM</name>
<protein>
    <submittedName>
        <fullName evidence="1">5421_t:CDS:1</fullName>
    </submittedName>
</protein>
<sequence>NKMLGQDYIMKKDILNTAQKIAQCHGFAITTKSSSHYHFHLQYKH</sequence>
<dbReference type="EMBL" id="CAJVPW010031223">
    <property type="protein sequence ID" value="CAG8725980.1"/>
    <property type="molecule type" value="Genomic_DNA"/>
</dbReference>
<dbReference type="Proteomes" id="UP000789366">
    <property type="component" value="Unassembled WGS sequence"/>
</dbReference>
<proteinExistence type="predicted"/>
<comment type="caution">
    <text evidence="1">The sequence shown here is derived from an EMBL/GenBank/DDBJ whole genome shotgun (WGS) entry which is preliminary data.</text>
</comment>
<keyword evidence="2" id="KW-1185">Reference proteome</keyword>
<feature type="non-terminal residue" evidence="1">
    <location>
        <position position="1"/>
    </location>
</feature>
<organism evidence="1 2">
    <name type="scientific">Cetraspora pellucida</name>
    <dbReference type="NCBI Taxonomy" id="1433469"/>
    <lineage>
        <taxon>Eukaryota</taxon>
        <taxon>Fungi</taxon>
        <taxon>Fungi incertae sedis</taxon>
        <taxon>Mucoromycota</taxon>
        <taxon>Glomeromycotina</taxon>
        <taxon>Glomeromycetes</taxon>
        <taxon>Diversisporales</taxon>
        <taxon>Gigasporaceae</taxon>
        <taxon>Cetraspora</taxon>
    </lineage>
</organism>
<evidence type="ECO:0000313" key="2">
    <source>
        <dbReference type="Proteomes" id="UP000789366"/>
    </source>
</evidence>